<dbReference type="GO" id="GO:0032264">
    <property type="term" value="P:IMP salvage"/>
    <property type="evidence" value="ECO:0007669"/>
    <property type="project" value="InterPro"/>
</dbReference>
<protein>
    <recommendedName>
        <fullName evidence="5">AMP deaminase 2</fullName>
    </recommendedName>
</protein>
<dbReference type="OMA" id="EESCTHP"/>
<dbReference type="AlphaFoldDB" id="A0A3Q4H338"/>
<organism evidence="3 4">
    <name type="scientific">Neolamprologus brichardi</name>
    <name type="common">Fairy cichlid</name>
    <name type="synonym">Lamprologus brichardi</name>
    <dbReference type="NCBI Taxonomy" id="32507"/>
    <lineage>
        <taxon>Eukaryota</taxon>
        <taxon>Metazoa</taxon>
        <taxon>Chordata</taxon>
        <taxon>Craniata</taxon>
        <taxon>Vertebrata</taxon>
        <taxon>Euteleostomi</taxon>
        <taxon>Actinopterygii</taxon>
        <taxon>Neopterygii</taxon>
        <taxon>Teleostei</taxon>
        <taxon>Neoteleostei</taxon>
        <taxon>Acanthomorphata</taxon>
        <taxon>Ovalentaria</taxon>
        <taxon>Cichlomorphae</taxon>
        <taxon>Cichliformes</taxon>
        <taxon>Cichlidae</taxon>
        <taxon>African cichlids</taxon>
        <taxon>Pseudocrenilabrinae</taxon>
        <taxon>Lamprologini</taxon>
        <taxon>Neolamprologus</taxon>
    </lineage>
</organism>
<accession>A0A3Q4H338</accession>
<dbReference type="SUPFAM" id="SSF51556">
    <property type="entry name" value="Metallo-dependent hydrolases"/>
    <property type="match status" value="1"/>
</dbReference>
<dbReference type="InterPro" id="IPR006329">
    <property type="entry name" value="AMPD"/>
</dbReference>
<reference evidence="3" key="2">
    <citation type="submission" date="2025-09" db="UniProtKB">
        <authorList>
            <consortium name="Ensembl"/>
        </authorList>
    </citation>
    <scope>IDENTIFICATION</scope>
</reference>
<dbReference type="Ensembl" id="ENSNBRT00000011075.1">
    <property type="protein sequence ID" value="ENSNBRP00000010772.1"/>
    <property type="gene ID" value="ENSNBRG00000008386.1"/>
</dbReference>
<evidence type="ECO:0000313" key="4">
    <source>
        <dbReference type="Proteomes" id="UP000261580"/>
    </source>
</evidence>
<keyword evidence="4" id="KW-1185">Reference proteome</keyword>
<comment type="similarity">
    <text evidence="1">Belongs to the metallo-dependent hydrolases superfamily. Adenosine and AMP deaminases family.</text>
</comment>
<evidence type="ECO:0000313" key="3">
    <source>
        <dbReference type="Ensembl" id="ENSNBRP00000010772.1"/>
    </source>
</evidence>
<keyword evidence="2" id="KW-0546">Nucleotide metabolism</keyword>
<evidence type="ECO:0008006" key="5">
    <source>
        <dbReference type="Google" id="ProtNLM"/>
    </source>
</evidence>
<dbReference type="GeneTree" id="ENSGT00950000183011"/>
<proteinExistence type="inferred from homology"/>
<dbReference type="Bgee" id="ENSNBRG00000008386">
    <property type="expression patterns" value="Expressed in brain and 3 other cell types or tissues"/>
</dbReference>
<dbReference type="Pfam" id="PF19326">
    <property type="entry name" value="AMP_deaminase"/>
    <property type="match status" value="1"/>
</dbReference>
<dbReference type="Proteomes" id="UP000261580">
    <property type="component" value="Unassembled WGS sequence"/>
</dbReference>
<sequence length="209" mass="24100">MHVFATGHLPDVQSYAVAFIFLCLCLKELFSRSLAESEMRSAPYEFPEDSPIEQLEEKRHRLERQISQDVKFEPDILLRAKQEFMKTDSATDLEYMKEQSQIPDLQEREPAPEGEYQRVTISGEEKCGVPFTDLLDAAKCVVKALFIRQKYMGLSLQSFCRTTARYLQELTCRQLKSDHSCTCLPTLIKVVTHWIILSPLRCHSAPTCF</sequence>
<dbReference type="STRING" id="32507.ENSNBRP00000010772"/>
<name>A0A3Q4H338_NEOBR</name>
<dbReference type="GO" id="GO:0003876">
    <property type="term" value="F:AMP deaminase activity"/>
    <property type="evidence" value="ECO:0007669"/>
    <property type="project" value="InterPro"/>
</dbReference>
<reference evidence="3" key="1">
    <citation type="submission" date="2025-08" db="UniProtKB">
        <authorList>
            <consortium name="Ensembl"/>
        </authorList>
    </citation>
    <scope>IDENTIFICATION</scope>
</reference>
<evidence type="ECO:0000256" key="1">
    <source>
        <dbReference type="ARBA" id="ARBA00006676"/>
    </source>
</evidence>
<dbReference type="InterPro" id="IPR032466">
    <property type="entry name" value="Metal_Hydrolase"/>
</dbReference>
<evidence type="ECO:0000256" key="2">
    <source>
        <dbReference type="ARBA" id="ARBA00023080"/>
    </source>
</evidence>